<dbReference type="GO" id="GO:0070475">
    <property type="term" value="P:rRNA base methylation"/>
    <property type="evidence" value="ECO:0007669"/>
    <property type="project" value="UniProtKB-UniRule"/>
</dbReference>
<comment type="function">
    <text evidence="6">Specifically methylates the N4 position of cytidine in position 1402 (C1402) of 16S rRNA.</text>
</comment>
<evidence type="ECO:0000256" key="3">
    <source>
        <dbReference type="ARBA" id="ARBA00022603"/>
    </source>
</evidence>
<evidence type="ECO:0000313" key="7">
    <source>
        <dbReference type="EMBL" id="ANX04237.1"/>
    </source>
</evidence>
<evidence type="ECO:0000256" key="5">
    <source>
        <dbReference type="ARBA" id="ARBA00022691"/>
    </source>
</evidence>
<dbReference type="Pfam" id="PF01795">
    <property type="entry name" value="Methyltransf_5"/>
    <property type="match status" value="1"/>
</dbReference>
<evidence type="ECO:0000256" key="1">
    <source>
        <dbReference type="ARBA" id="ARBA00010396"/>
    </source>
</evidence>
<dbReference type="SUPFAM" id="SSF53335">
    <property type="entry name" value="S-adenosyl-L-methionine-dependent methyltransferases"/>
    <property type="match status" value="1"/>
</dbReference>
<accession>A0A1B1YU46</accession>
<dbReference type="PANTHER" id="PTHR11265">
    <property type="entry name" value="S-ADENOSYL-METHYLTRANSFERASE MRAW"/>
    <property type="match status" value="1"/>
</dbReference>
<comment type="similarity">
    <text evidence="1 6">Belongs to the methyltransferase superfamily. RsmH family.</text>
</comment>
<dbReference type="InterPro" id="IPR023397">
    <property type="entry name" value="SAM-dep_MeTrfase_MraW_recog"/>
</dbReference>
<dbReference type="Gene3D" id="3.40.50.150">
    <property type="entry name" value="Vaccinia Virus protein VP39"/>
    <property type="match status" value="1"/>
</dbReference>
<dbReference type="PIRSF" id="PIRSF004486">
    <property type="entry name" value="MraW"/>
    <property type="match status" value="1"/>
</dbReference>
<dbReference type="PANTHER" id="PTHR11265:SF0">
    <property type="entry name" value="12S RRNA N4-METHYLCYTIDINE METHYLTRANSFERASE"/>
    <property type="match status" value="1"/>
</dbReference>
<dbReference type="Gene3D" id="1.10.150.170">
    <property type="entry name" value="Putative methyltransferase TM0872, insert domain"/>
    <property type="match status" value="1"/>
</dbReference>
<dbReference type="RefSeq" id="WP_068804242.1">
    <property type="nucleotide sequence ID" value="NZ_CP014671.1"/>
</dbReference>
<proteinExistence type="inferred from homology"/>
<name>A0A1B1YU46_9GAMM</name>
<evidence type="ECO:0000256" key="2">
    <source>
        <dbReference type="ARBA" id="ARBA00022552"/>
    </source>
</evidence>
<reference evidence="8" key="1">
    <citation type="submission" date="2016-03" db="EMBL/GenBank/DDBJ databases">
        <title>Complete genome sequence of Solimmundus cernigliae, representing a novel lineage of polycyclic aromatic hydrocarbon degraders within the Gammaproteobacteria.</title>
        <authorList>
            <person name="Singleton D.R."/>
            <person name="Dickey A.N."/>
            <person name="Scholl E.H."/>
            <person name="Wright F.A."/>
            <person name="Aitken M.D."/>
        </authorList>
    </citation>
    <scope>NUCLEOTIDE SEQUENCE [LARGE SCALE GENOMIC DNA]</scope>
    <source>
        <strain evidence="8">TR3.2</strain>
    </source>
</reference>
<dbReference type="FunCoup" id="A0A1B1YU46">
    <property type="interactions" value="567"/>
</dbReference>
<keyword evidence="4 6" id="KW-0808">Transferase</keyword>
<dbReference type="GO" id="GO:0005737">
    <property type="term" value="C:cytoplasm"/>
    <property type="evidence" value="ECO:0007669"/>
    <property type="project" value="UniProtKB-SubCell"/>
</dbReference>
<dbReference type="EMBL" id="CP014671">
    <property type="protein sequence ID" value="ANX04237.1"/>
    <property type="molecule type" value="Genomic_DNA"/>
</dbReference>
<feature type="binding site" evidence="6">
    <location>
        <position position="112"/>
    </location>
    <ligand>
        <name>S-adenosyl-L-methionine</name>
        <dbReference type="ChEBI" id="CHEBI:59789"/>
    </ligand>
</feature>
<feature type="binding site" evidence="6">
    <location>
        <position position="57"/>
    </location>
    <ligand>
        <name>S-adenosyl-L-methionine</name>
        <dbReference type="ChEBI" id="CHEBI:59789"/>
    </ligand>
</feature>
<dbReference type="STRING" id="1810504.PG2T_08650"/>
<protein>
    <recommendedName>
        <fullName evidence="6">Ribosomal RNA small subunit methyltransferase H</fullName>
        <ecNumber evidence="6">2.1.1.199</ecNumber>
    </recommendedName>
    <alternativeName>
        <fullName evidence="6">16S rRNA m(4)C1402 methyltransferase</fullName>
    </alternativeName>
    <alternativeName>
        <fullName evidence="6">rRNA (cytosine-N(4)-)-methyltransferase RsmH</fullName>
    </alternativeName>
</protein>
<keyword evidence="3 6" id="KW-0489">Methyltransferase</keyword>
<feature type="binding site" evidence="6">
    <location>
        <begin position="37"/>
        <end position="39"/>
    </location>
    <ligand>
        <name>S-adenosyl-L-methionine</name>
        <dbReference type="ChEBI" id="CHEBI:59789"/>
    </ligand>
</feature>
<evidence type="ECO:0000313" key="8">
    <source>
        <dbReference type="Proteomes" id="UP000092952"/>
    </source>
</evidence>
<dbReference type="GO" id="GO:0071424">
    <property type="term" value="F:rRNA (cytosine-N4-)-methyltransferase activity"/>
    <property type="evidence" value="ECO:0007669"/>
    <property type="project" value="UniProtKB-UniRule"/>
</dbReference>
<dbReference type="InterPro" id="IPR002903">
    <property type="entry name" value="RsmH"/>
</dbReference>
<keyword evidence="2 6" id="KW-0698">rRNA processing</keyword>
<feature type="binding site" evidence="6">
    <location>
        <position position="105"/>
    </location>
    <ligand>
        <name>S-adenosyl-L-methionine</name>
        <dbReference type="ChEBI" id="CHEBI:59789"/>
    </ligand>
</feature>
<keyword evidence="8" id="KW-1185">Reference proteome</keyword>
<feature type="binding site" evidence="6">
    <location>
        <position position="83"/>
    </location>
    <ligand>
        <name>S-adenosyl-L-methionine</name>
        <dbReference type="ChEBI" id="CHEBI:59789"/>
    </ligand>
</feature>
<dbReference type="HAMAP" id="MF_01007">
    <property type="entry name" value="16SrRNA_methyltr_H"/>
    <property type="match status" value="1"/>
</dbReference>
<comment type="catalytic activity">
    <reaction evidence="6">
        <text>cytidine(1402) in 16S rRNA + S-adenosyl-L-methionine = N(4)-methylcytidine(1402) in 16S rRNA + S-adenosyl-L-homocysteine + H(+)</text>
        <dbReference type="Rhea" id="RHEA:42928"/>
        <dbReference type="Rhea" id="RHEA-COMP:10286"/>
        <dbReference type="Rhea" id="RHEA-COMP:10287"/>
        <dbReference type="ChEBI" id="CHEBI:15378"/>
        <dbReference type="ChEBI" id="CHEBI:57856"/>
        <dbReference type="ChEBI" id="CHEBI:59789"/>
        <dbReference type="ChEBI" id="CHEBI:74506"/>
        <dbReference type="ChEBI" id="CHEBI:82748"/>
        <dbReference type="EC" id="2.1.1.199"/>
    </reaction>
</comment>
<evidence type="ECO:0000256" key="4">
    <source>
        <dbReference type="ARBA" id="ARBA00022679"/>
    </source>
</evidence>
<organism evidence="7 8">
    <name type="scientific">Immundisolibacter cernigliae</name>
    <dbReference type="NCBI Taxonomy" id="1810504"/>
    <lineage>
        <taxon>Bacteria</taxon>
        <taxon>Pseudomonadati</taxon>
        <taxon>Pseudomonadota</taxon>
        <taxon>Gammaproteobacteria</taxon>
        <taxon>Immundisolibacterales</taxon>
        <taxon>Immundisolibacteraceae</taxon>
        <taxon>Immundisolibacter</taxon>
    </lineage>
</organism>
<dbReference type="Proteomes" id="UP000092952">
    <property type="component" value="Chromosome"/>
</dbReference>
<evidence type="ECO:0000256" key="6">
    <source>
        <dbReference type="HAMAP-Rule" id="MF_01007"/>
    </source>
</evidence>
<comment type="subcellular location">
    <subcellularLocation>
        <location evidence="6">Cytoplasm</location>
    </subcellularLocation>
</comment>
<dbReference type="EC" id="2.1.1.199" evidence="6"/>
<keyword evidence="6" id="KW-0963">Cytoplasm</keyword>
<gene>
    <name evidence="6" type="primary">rsmH</name>
    <name evidence="7" type="ORF">PG2T_08650</name>
</gene>
<dbReference type="InterPro" id="IPR029063">
    <property type="entry name" value="SAM-dependent_MTases_sf"/>
</dbReference>
<keyword evidence="5 6" id="KW-0949">S-adenosyl-L-methionine</keyword>
<dbReference type="InParanoid" id="A0A1B1YU46"/>
<dbReference type="AlphaFoldDB" id="A0A1B1YU46"/>
<dbReference type="NCBIfam" id="TIGR00006">
    <property type="entry name" value="16S rRNA (cytosine(1402)-N(4))-methyltransferase RsmH"/>
    <property type="match status" value="1"/>
</dbReference>
<sequence>MSHTGAGTHRPVMLDEVMQGLAIQTSGCYVDGTYGGGGHARALLAALGPNGRLLAIDKDPAAAERARAEFAGDARVSIHHGSFARLGEFVDAHGLRGQIAGVLLDLGMSSIQLDDAQRGFSFMRPGPLDMRMDTSREPTAAQWLQDADQAQIEQVLRELGEERYARRIAAAVVARRAQAPIATTDDLVNVVRGAMPRREQHKHFATRTFQALRMVVNHELDDLATGLDQALSVLAPGGRLVVLSFHSLEDRPVKQFMRLHAGRFEGAHEPPVLRLVRVPKKAGAAELAVNPRARSAILRVAERLPDPAPAHD</sequence>
<dbReference type="KEGG" id="gbi:PG2T_08650"/>
<dbReference type="SUPFAM" id="SSF81799">
    <property type="entry name" value="Putative methyltransferase TM0872, insert domain"/>
    <property type="match status" value="1"/>
</dbReference>